<comment type="caution">
    <text evidence="1">The sequence shown here is derived from an EMBL/GenBank/DDBJ whole genome shotgun (WGS) entry which is preliminary data.</text>
</comment>
<gene>
    <name evidence="1" type="ORF">EHS15_09740</name>
</gene>
<accession>A0A4R9LZV8</accession>
<name>A0A4R9LZV8_9LEPT</name>
<reference evidence="1" key="1">
    <citation type="journal article" date="2019" name="PLoS Negl. Trop. Dis.">
        <title>Revisiting the worldwide diversity of Leptospira species in the environment.</title>
        <authorList>
            <person name="Vincent A.T."/>
            <person name="Schiettekatte O."/>
            <person name="Bourhy P."/>
            <person name="Veyrier F.J."/>
            <person name="Picardeau M."/>
        </authorList>
    </citation>
    <scope>NUCLEOTIDE SEQUENCE [LARGE SCALE GENOMIC DNA]</scope>
    <source>
        <strain evidence="1">201300427</strain>
    </source>
</reference>
<evidence type="ECO:0000313" key="1">
    <source>
        <dbReference type="EMBL" id="TGN19191.1"/>
    </source>
</evidence>
<proteinExistence type="predicted"/>
<dbReference type="OrthoDB" id="342720at2"/>
<evidence type="ECO:0000313" key="2">
    <source>
        <dbReference type="Proteomes" id="UP000298058"/>
    </source>
</evidence>
<dbReference type="AlphaFoldDB" id="A0A4R9LZV8"/>
<protein>
    <submittedName>
        <fullName evidence="1">Uncharacterized protein</fullName>
    </submittedName>
</protein>
<dbReference type="RefSeq" id="WP_135760376.1">
    <property type="nucleotide sequence ID" value="NZ_RQHW01000033.1"/>
</dbReference>
<dbReference type="EMBL" id="RQHW01000033">
    <property type="protein sequence ID" value="TGN19191.1"/>
    <property type="molecule type" value="Genomic_DNA"/>
</dbReference>
<keyword evidence="2" id="KW-1185">Reference proteome</keyword>
<sequence>MIRILGLCLFLFCPILAQSNPWNRLPHVRVLSRKEVSHIVLEARPDHFRVTLLVSERYPYNYKSLSHPFFFRMEDEKKAMELANTMDKYLDSGKSFTITLKGSEISHLLWGEP</sequence>
<organism evidence="1 2">
    <name type="scientific">Leptospira idonii</name>
    <dbReference type="NCBI Taxonomy" id="1193500"/>
    <lineage>
        <taxon>Bacteria</taxon>
        <taxon>Pseudomonadati</taxon>
        <taxon>Spirochaetota</taxon>
        <taxon>Spirochaetia</taxon>
        <taxon>Leptospirales</taxon>
        <taxon>Leptospiraceae</taxon>
        <taxon>Leptospira</taxon>
    </lineage>
</organism>
<dbReference type="Proteomes" id="UP000298058">
    <property type="component" value="Unassembled WGS sequence"/>
</dbReference>